<name>A0A5N1JD90_9BACT</name>
<accession>A0A5N1JD90</accession>
<evidence type="ECO:0000256" key="1">
    <source>
        <dbReference type="SAM" id="MobiDB-lite"/>
    </source>
</evidence>
<feature type="region of interest" description="Disordered" evidence="1">
    <location>
        <begin position="1"/>
        <end position="66"/>
    </location>
</feature>
<evidence type="ECO:0000313" key="3">
    <source>
        <dbReference type="Proteomes" id="UP000326344"/>
    </source>
</evidence>
<dbReference type="SUPFAM" id="SSF54060">
    <property type="entry name" value="His-Me finger endonucleases"/>
    <property type="match status" value="1"/>
</dbReference>
<reference evidence="2 3" key="1">
    <citation type="submission" date="2019-09" db="EMBL/GenBank/DDBJ databases">
        <title>Genome Sequence of Larkinella sp MA1.</title>
        <authorList>
            <person name="Srinivasan S."/>
        </authorList>
    </citation>
    <scope>NUCLEOTIDE SEQUENCE [LARGE SCALE GENOMIC DNA]</scope>
    <source>
        <strain evidence="2 3">MA1</strain>
    </source>
</reference>
<dbReference type="InterPro" id="IPR044925">
    <property type="entry name" value="His-Me_finger_sf"/>
</dbReference>
<protein>
    <submittedName>
        <fullName evidence="2">Uncharacterized protein</fullName>
    </submittedName>
</protein>
<sequence length="66" mass="7089">MPTNIAPQAPRLNRNSWNELEGSPASRSKRVTKRILLPGPMAKAVSATTAKRKVSRASNHGSGCSF</sequence>
<dbReference type="EMBL" id="VTWS01000005">
    <property type="protein sequence ID" value="KAA9349733.1"/>
    <property type="molecule type" value="Genomic_DNA"/>
</dbReference>
<dbReference type="Proteomes" id="UP000326344">
    <property type="component" value="Unassembled WGS sequence"/>
</dbReference>
<evidence type="ECO:0000313" key="2">
    <source>
        <dbReference type="EMBL" id="KAA9349733.1"/>
    </source>
</evidence>
<keyword evidence="3" id="KW-1185">Reference proteome</keyword>
<feature type="compositionally biased region" description="Polar residues" evidence="1">
    <location>
        <begin position="56"/>
        <end position="66"/>
    </location>
</feature>
<dbReference type="AlphaFoldDB" id="A0A5N1JD90"/>
<proteinExistence type="predicted"/>
<organism evidence="2 3">
    <name type="scientific">Larkinella humicola</name>
    <dbReference type="NCBI Taxonomy" id="2607654"/>
    <lineage>
        <taxon>Bacteria</taxon>
        <taxon>Pseudomonadati</taxon>
        <taxon>Bacteroidota</taxon>
        <taxon>Cytophagia</taxon>
        <taxon>Cytophagales</taxon>
        <taxon>Spirosomataceae</taxon>
        <taxon>Larkinella</taxon>
    </lineage>
</organism>
<comment type="caution">
    <text evidence="2">The sequence shown here is derived from an EMBL/GenBank/DDBJ whole genome shotgun (WGS) entry which is preliminary data.</text>
</comment>
<gene>
    <name evidence="2" type="ORF">F0P93_19980</name>
</gene>